<keyword evidence="1" id="KW-1133">Transmembrane helix</keyword>
<dbReference type="Proteomes" id="UP000184267">
    <property type="component" value="Unassembled WGS sequence"/>
</dbReference>
<feature type="transmembrane region" description="Helical" evidence="1">
    <location>
        <begin position="116"/>
        <end position="145"/>
    </location>
</feature>
<name>A0A1M2W4Q9_TRAPU</name>
<comment type="caution">
    <text evidence="3">The sequence shown here is derived from an EMBL/GenBank/DDBJ whole genome shotgun (WGS) entry which is preliminary data.</text>
</comment>
<feature type="transmembrane region" description="Helical" evidence="1">
    <location>
        <begin position="65"/>
        <end position="84"/>
    </location>
</feature>
<sequence>MQAALFSSALTTFIIESYRSLQPDPTSELLQAILVELWMTRDPANAGGTPVQQFKVAASAVRVNVYWFTSLILSLSTALIAILAKQWVNYLLAGLSPVPSARARHRQYRMDGMRRWNLPAVLSFLPVLLHISLLLFFTGLIDFIWGMNDTVAVVSAVLVCITAFMYIVANLLAYIYPDCPFKTSVTVLFALVIDYLIIAYMSARIAVVKIGRHLLRHWRYVSQYRRPRDRRSNSNSIEDGAISLHRTGTFIASESRHYESLRITSLRHQDEKFIEANKSFMDSRILLWLMRNADRFHDAEKLSRAIVHFPYLVLHRRLFIHKGVFAYLERLLRSWMKDGFNSSIAGQERGEAITAAIHALSVLESEVGVDGPEYKAALDPEDVVSEVKTPFLMIQPTTNPTASPLSPLTFPVVHTLLGDAGNLPFPLLASALRLSVRLPLVQPASAVSYKSVVEQFLQRVSQLQSSSDDFRHITHAVNTIIYLALHDASYPDRVGFAIPFIGDARHWLTYISTLLPRPTIPHSARFQLSWAVCVLERSLGTTVDPETRLGAIVKPRIPRLREVSAFAGHLTSLVTSSPGADPDVFCAALAALEGLLWCVTPERKKDVNHVVGLLLPIRFVSVQSVQLARLLTLERVRELGPQGVKAAISMTGIAVYLSIFHTPRPAILKGSPAGQILHNAFSG</sequence>
<dbReference type="OMA" id="YMSARIA"/>
<reference evidence="3 4" key="1">
    <citation type="submission" date="2016-10" db="EMBL/GenBank/DDBJ databases">
        <title>Genome sequence of the basidiomycete white-rot fungus Trametes pubescens.</title>
        <authorList>
            <person name="Makela M.R."/>
            <person name="Granchi Z."/>
            <person name="Peng M."/>
            <person name="De Vries R.P."/>
            <person name="Grigoriev I."/>
            <person name="Riley R."/>
            <person name="Hilden K."/>
        </authorList>
    </citation>
    <scope>NUCLEOTIDE SEQUENCE [LARGE SCALE GENOMIC DNA]</scope>
    <source>
        <strain evidence="3 4">FBCC735</strain>
    </source>
</reference>
<feature type="transmembrane region" description="Helical" evidence="1">
    <location>
        <begin position="151"/>
        <end position="173"/>
    </location>
</feature>
<dbReference type="InterPro" id="IPR045338">
    <property type="entry name" value="DUF6535"/>
</dbReference>
<keyword evidence="4" id="KW-1185">Reference proteome</keyword>
<accession>A0A1M2W4Q9</accession>
<feature type="domain" description="DUF6535" evidence="2">
    <location>
        <begin position="3"/>
        <end position="145"/>
    </location>
</feature>
<dbReference type="Pfam" id="PF20153">
    <property type="entry name" value="DUF6535"/>
    <property type="match status" value="1"/>
</dbReference>
<protein>
    <recommendedName>
        <fullName evidence="2">DUF6535 domain-containing protein</fullName>
    </recommendedName>
</protein>
<evidence type="ECO:0000256" key="1">
    <source>
        <dbReference type="SAM" id="Phobius"/>
    </source>
</evidence>
<feature type="transmembrane region" description="Helical" evidence="1">
    <location>
        <begin position="185"/>
        <end position="203"/>
    </location>
</feature>
<organism evidence="3 4">
    <name type="scientific">Trametes pubescens</name>
    <name type="common">White-rot fungus</name>
    <dbReference type="NCBI Taxonomy" id="154538"/>
    <lineage>
        <taxon>Eukaryota</taxon>
        <taxon>Fungi</taxon>
        <taxon>Dikarya</taxon>
        <taxon>Basidiomycota</taxon>
        <taxon>Agaricomycotina</taxon>
        <taxon>Agaricomycetes</taxon>
        <taxon>Polyporales</taxon>
        <taxon>Polyporaceae</taxon>
        <taxon>Trametes</taxon>
    </lineage>
</organism>
<evidence type="ECO:0000313" key="4">
    <source>
        <dbReference type="Proteomes" id="UP000184267"/>
    </source>
</evidence>
<evidence type="ECO:0000313" key="3">
    <source>
        <dbReference type="EMBL" id="OJT14838.1"/>
    </source>
</evidence>
<keyword evidence="1" id="KW-0472">Membrane</keyword>
<dbReference type="EMBL" id="MNAD01000234">
    <property type="protein sequence ID" value="OJT14838.1"/>
    <property type="molecule type" value="Genomic_DNA"/>
</dbReference>
<dbReference type="AlphaFoldDB" id="A0A1M2W4Q9"/>
<dbReference type="OrthoDB" id="3269725at2759"/>
<gene>
    <name evidence="3" type="ORF">TRAPUB_8632</name>
</gene>
<keyword evidence="1" id="KW-0812">Transmembrane</keyword>
<proteinExistence type="predicted"/>
<evidence type="ECO:0000259" key="2">
    <source>
        <dbReference type="Pfam" id="PF20153"/>
    </source>
</evidence>
<dbReference type="STRING" id="154538.A0A1M2W4Q9"/>